<dbReference type="Proteomes" id="UP000182938">
    <property type="component" value="Chromosome"/>
</dbReference>
<sequence>MAVTIAAQAPAGWHVRVSRRPQVAAGARAPSTGRLLDGAGDVTRPILHAASRPLPRGLADFGGELIDVLGPDDAFVALIDHGPDVAGVGLFARQGRPTIAPSQFAANRLARYVPGRSAGQWFFTERGHGFCLYAVAGAHSRRMATVPAIARVVASIRVSAGGGIGGVG</sequence>
<dbReference type="EMBL" id="CP062789">
    <property type="protein sequence ID" value="QOK22491.1"/>
    <property type="molecule type" value="Genomic_DNA"/>
</dbReference>
<evidence type="ECO:0000313" key="4">
    <source>
        <dbReference type="Proteomes" id="UP000593998"/>
    </source>
</evidence>
<dbReference type="AlphaFoldDB" id="A0A1L3MJL4"/>
<dbReference type="KEGG" id="jte:ASJ30_13975"/>
<organism evidence="1 3">
    <name type="scientific">Janibacter indicus</name>
    <dbReference type="NCBI Taxonomy" id="857417"/>
    <lineage>
        <taxon>Bacteria</taxon>
        <taxon>Bacillati</taxon>
        <taxon>Actinomycetota</taxon>
        <taxon>Actinomycetes</taxon>
        <taxon>Micrococcales</taxon>
        <taxon>Intrasporangiaceae</taxon>
        <taxon>Janibacter</taxon>
    </lineage>
</organism>
<reference evidence="1 3" key="1">
    <citation type="submission" date="2015-11" db="EMBL/GenBank/DDBJ databases">
        <authorList>
            <person name="Zhang Y."/>
            <person name="Guo Z."/>
        </authorList>
    </citation>
    <scope>NUCLEOTIDE SEQUENCE [LARGE SCALE GENOMIC DNA]</scope>
    <source>
        <strain evidence="1 3">YFY001</strain>
    </source>
</reference>
<dbReference type="RefSeq" id="WP_072625641.1">
    <property type="nucleotide sequence ID" value="NZ_CP013290.1"/>
</dbReference>
<evidence type="ECO:0000313" key="1">
    <source>
        <dbReference type="EMBL" id="APH02500.1"/>
    </source>
</evidence>
<evidence type="ECO:0000313" key="2">
    <source>
        <dbReference type="EMBL" id="QOK22491.1"/>
    </source>
</evidence>
<name>A0A1L3MJL4_9MICO</name>
<gene>
    <name evidence="1" type="ORF">ASJ30_13975</name>
    <name evidence="2" type="ORF">IGS73_15700</name>
</gene>
<protein>
    <submittedName>
        <fullName evidence="1">Uncharacterized protein</fullName>
    </submittedName>
</protein>
<reference evidence="2 4" key="2">
    <citation type="submission" date="2020-10" db="EMBL/GenBank/DDBJ databases">
        <title>Janibacter indicus TT2 genome sequence.</title>
        <authorList>
            <person name="Lee K."/>
            <person name="Ganzorig M."/>
        </authorList>
    </citation>
    <scope>NUCLEOTIDE SEQUENCE [LARGE SCALE GENOMIC DNA]</scope>
    <source>
        <strain evidence="2 4">TT2</strain>
    </source>
</reference>
<evidence type="ECO:0000313" key="3">
    <source>
        <dbReference type="Proteomes" id="UP000182938"/>
    </source>
</evidence>
<keyword evidence="3" id="KW-1185">Reference proteome</keyword>
<dbReference type="Proteomes" id="UP000593998">
    <property type="component" value="Chromosome"/>
</dbReference>
<proteinExistence type="predicted"/>
<accession>A0A1L3MJL4</accession>
<dbReference type="EMBL" id="CP013290">
    <property type="protein sequence ID" value="APH02500.1"/>
    <property type="molecule type" value="Genomic_DNA"/>
</dbReference>